<dbReference type="GeneID" id="26625604"/>
<dbReference type="RefSeq" id="YP_009198525.1">
    <property type="nucleotide sequence ID" value="NC_028799.1"/>
</dbReference>
<evidence type="ECO:0000313" key="1">
    <source>
        <dbReference type="EMBL" id="AJF40665.1"/>
    </source>
</evidence>
<evidence type="ECO:0000313" key="2">
    <source>
        <dbReference type="Proteomes" id="UP000031803"/>
    </source>
</evidence>
<gene>
    <name evidence="1" type="ORF">SBVP1_0007</name>
</gene>
<dbReference type="Proteomes" id="UP000031803">
    <property type="component" value="Segment"/>
</dbReference>
<dbReference type="EMBL" id="KP280062">
    <property type="protein sequence ID" value="AJF40665.1"/>
    <property type="molecule type" value="Genomic_DNA"/>
</dbReference>
<proteinExistence type="predicted"/>
<name>A0A0B5HDV3_9CAUD</name>
<protein>
    <submittedName>
        <fullName evidence="1">Uncharacterized protein</fullName>
    </submittedName>
</protein>
<organism evidence="1 2">
    <name type="scientific">Vibrio phage phi 1</name>
    <dbReference type="NCBI Taxonomy" id="1589297"/>
    <lineage>
        <taxon>Viruses</taxon>
        <taxon>Duplodnaviria</taxon>
        <taxon>Heunggongvirae</taxon>
        <taxon>Uroviricota</taxon>
        <taxon>Caudoviricetes</taxon>
        <taxon>Schitoviridae</taxon>
        <taxon>Pacinivirus</taxon>
        <taxon>Pacinivirus phi1</taxon>
    </lineage>
</organism>
<reference evidence="1 2" key="1">
    <citation type="submission" date="2014-12" db="EMBL/GenBank/DDBJ databases">
        <title>Complete genome sequences of three Vibrio cholerae specific bacteriophages.</title>
        <authorList>
            <person name="Bhandare S.G."/>
            <person name="Warry A."/>
            <person name="Emes R.D."/>
            <person name="Hooton S.P.T."/>
            <person name="Barrow P.A."/>
            <person name="Atterbury R.J."/>
        </authorList>
    </citation>
    <scope>NUCLEOTIDE SEQUENCE [LARGE SCALE GENOMIC DNA]</scope>
</reference>
<keyword evidence="2" id="KW-1185">Reference proteome</keyword>
<accession>A0A0B5HDV3</accession>
<sequence length="73" mass="8811">MTEFYFKIYKPTYINDWCVYSGEAIRKYSPFTLACYTANTYEDAENKVKKYHPNTQFKRVTQFETYSGCSYCY</sequence>
<dbReference type="KEGG" id="vg:26625604"/>